<dbReference type="SMART" id="SM00422">
    <property type="entry name" value="HTH_MERR"/>
    <property type="match status" value="1"/>
</dbReference>
<gene>
    <name evidence="6" type="ORF">NQZ67_00285</name>
</gene>
<protein>
    <submittedName>
        <fullName evidence="6">MerR family transcriptional regulator</fullName>
    </submittedName>
</protein>
<sequence length="272" mass="31813">MKDSFKINEISKLYGIGPDSLRYYEKLGVLKPRRDTNGYRLYGLQDLYKLNIIRDLRSLDFSMQQIKEYLDNQNVGNTIDRLLEEQRVIERQLEKLQAKQRIIQGRIRVLTEAAHIQDGVITVKALSDRPCLQLKTLITRDEEMDLAIKRLHRKHEHRLDDFGNLLIGAFVSVEDLRKGVKDVFHSVFFIMENGTKEYDFLLPAGQYLSLYYRGDYRQSSDRIREVLAFASEHGYRVAGGPFEIYEVDNRDTMKSEEFLTEIQVRVEVVPSS</sequence>
<dbReference type="InterPro" id="IPR029442">
    <property type="entry name" value="GyrI-like"/>
</dbReference>
<dbReference type="Gene3D" id="1.10.1660.10">
    <property type="match status" value="1"/>
</dbReference>
<dbReference type="RefSeq" id="WP_257441780.1">
    <property type="nucleotide sequence ID" value="NZ_JANIPJ010000001.1"/>
</dbReference>
<evidence type="ECO:0000313" key="6">
    <source>
        <dbReference type="EMBL" id="MCR2802303.1"/>
    </source>
</evidence>
<proteinExistence type="predicted"/>
<keyword evidence="7" id="KW-1185">Reference proteome</keyword>
<reference evidence="6" key="1">
    <citation type="submission" date="2022-08" db="EMBL/GenBank/DDBJ databases">
        <title>The genomic sequence of strain Paenibacillus sp. SCIV0701.</title>
        <authorList>
            <person name="Zhao H."/>
        </authorList>
    </citation>
    <scope>NUCLEOTIDE SEQUENCE</scope>
    <source>
        <strain evidence="6">SCIV0701</strain>
    </source>
</reference>
<dbReference type="SUPFAM" id="SSF46955">
    <property type="entry name" value="Putative DNA-binding domain"/>
    <property type="match status" value="1"/>
</dbReference>
<dbReference type="AlphaFoldDB" id="A0A9X2MIC3"/>
<dbReference type="InterPro" id="IPR047057">
    <property type="entry name" value="MerR_fam"/>
</dbReference>
<evidence type="ECO:0000256" key="4">
    <source>
        <dbReference type="ARBA" id="ARBA00023163"/>
    </source>
</evidence>
<dbReference type="GO" id="GO:0003677">
    <property type="term" value="F:DNA binding"/>
    <property type="evidence" value="ECO:0007669"/>
    <property type="project" value="UniProtKB-KW"/>
</dbReference>
<evidence type="ECO:0000313" key="7">
    <source>
        <dbReference type="Proteomes" id="UP001141950"/>
    </source>
</evidence>
<dbReference type="PANTHER" id="PTHR30204:SF69">
    <property type="entry name" value="MERR-FAMILY TRANSCRIPTIONAL REGULATOR"/>
    <property type="match status" value="1"/>
</dbReference>
<dbReference type="Pfam" id="PF13411">
    <property type="entry name" value="MerR_1"/>
    <property type="match status" value="1"/>
</dbReference>
<name>A0A9X2MIC3_9BACL</name>
<dbReference type="EMBL" id="JANIPJ010000001">
    <property type="protein sequence ID" value="MCR2802303.1"/>
    <property type="molecule type" value="Genomic_DNA"/>
</dbReference>
<dbReference type="InterPro" id="IPR009061">
    <property type="entry name" value="DNA-bd_dom_put_sf"/>
</dbReference>
<dbReference type="InterPro" id="IPR011256">
    <property type="entry name" value="Reg_factor_effector_dom_sf"/>
</dbReference>
<dbReference type="GO" id="GO:0003700">
    <property type="term" value="F:DNA-binding transcription factor activity"/>
    <property type="evidence" value="ECO:0007669"/>
    <property type="project" value="InterPro"/>
</dbReference>
<keyword evidence="2" id="KW-0805">Transcription regulation</keyword>
<dbReference type="PANTHER" id="PTHR30204">
    <property type="entry name" value="REDOX-CYCLING DRUG-SENSING TRANSCRIPTIONAL ACTIVATOR SOXR"/>
    <property type="match status" value="1"/>
</dbReference>
<keyword evidence="3" id="KW-0238">DNA-binding</keyword>
<organism evidence="6 7">
    <name type="scientific">Paenibacillus soyae</name>
    <dbReference type="NCBI Taxonomy" id="2969249"/>
    <lineage>
        <taxon>Bacteria</taxon>
        <taxon>Bacillati</taxon>
        <taxon>Bacillota</taxon>
        <taxon>Bacilli</taxon>
        <taxon>Bacillales</taxon>
        <taxon>Paenibacillaceae</taxon>
        <taxon>Paenibacillus</taxon>
    </lineage>
</organism>
<dbReference type="InterPro" id="IPR000551">
    <property type="entry name" value="MerR-type_HTH_dom"/>
</dbReference>
<feature type="domain" description="HTH merR-type" evidence="5">
    <location>
        <begin position="4"/>
        <end position="72"/>
    </location>
</feature>
<accession>A0A9X2MIC3</accession>
<dbReference type="PROSITE" id="PS50937">
    <property type="entry name" value="HTH_MERR_2"/>
    <property type="match status" value="1"/>
</dbReference>
<dbReference type="Pfam" id="PF06445">
    <property type="entry name" value="GyrI-like"/>
    <property type="match status" value="1"/>
</dbReference>
<keyword evidence="4" id="KW-0804">Transcription</keyword>
<evidence type="ECO:0000256" key="2">
    <source>
        <dbReference type="ARBA" id="ARBA00023015"/>
    </source>
</evidence>
<comment type="caution">
    <text evidence="6">The sequence shown here is derived from an EMBL/GenBank/DDBJ whole genome shotgun (WGS) entry which is preliminary data.</text>
</comment>
<evidence type="ECO:0000259" key="5">
    <source>
        <dbReference type="PROSITE" id="PS50937"/>
    </source>
</evidence>
<keyword evidence="1" id="KW-0678">Repressor</keyword>
<dbReference type="SUPFAM" id="SSF55136">
    <property type="entry name" value="Probable bacterial effector-binding domain"/>
    <property type="match status" value="1"/>
</dbReference>
<dbReference type="CDD" id="cd00592">
    <property type="entry name" value="HTH_MerR-like"/>
    <property type="match status" value="1"/>
</dbReference>
<dbReference type="Gene3D" id="3.20.80.10">
    <property type="entry name" value="Regulatory factor, effector binding domain"/>
    <property type="match status" value="1"/>
</dbReference>
<evidence type="ECO:0000256" key="1">
    <source>
        <dbReference type="ARBA" id="ARBA00022491"/>
    </source>
</evidence>
<evidence type="ECO:0000256" key="3">
    <source>
        <dbReference type="ARBA" id="ARBA00023125"/>
    </source>
</evidence>
<dbReference type="Proteomes" id="UP001141950">
    <property type="component" value="Unassembled WGS sequence"/>
</dbReference>